<comment type="caution">
    <text evidence="1">The sequence shown here is derived from an EMBL/GenBank/DDBJ whole genome shotgun (WGS) entry which is preliminary data.</text>
</comment>
<evidence type="ECO:0000313" key="2">
    <source>
        <dbReference type="Proteomes" id="UP001596972"/>
    </source>
</evidence>
<accession>A0ABW3ENJ1</accession>
<reference evidence="2" key="1">
    <citation type="journal article" date="2019" name="Int. J. Syst. Evol. Microbiol.">
        <title>The Global Catalogue of Microorganisms (GCM) 10K type strain sequencing project: providing services to taxonomists for standard genome sequencing and annotation.</title>
        <authorList>
            <consortium name="The Broad Institute Genomics Platform"/>
            <consortium name="The Broad Institute Genome Sequencing Center for Infectious Disease"/>
            <person name="Wu L."/>
            <person name="Ma J."/>
        </authorList>
    </citation>
    <scope>NUCLEOTIDE SEQUENCE [LARGE SCALE GENOMIC DNA]</scope>
    <source>
        <strain evidence="2">JCM 31202</strain>
    </source>
</reference>
<organism evidence="1 2">
    <name type="scientific">Actinomadura sediminis</name>
    <dbReference type="NCBI Taxonomy" id="1038904"/>
    <lineage>
        <taxon>Bacteria</taxon>
        <taxon>Bacillati</taxon>
        <taxon>Actinomycetota</taxon>
        <taxon>Actinomycetes</taxon>
        <taxon>Streptosporangiales</taxon>
        <taxon>Thermomonosporaceae</taxon>
        <taxon>Actinomadura</taxon>
    </lineage>
</organism>
<sequence length="378" mass="40611">MTMLDPATAALRWFPLVARSRPRCLPLDVRISGLCAQADAAARDQDPAAASTVFNQAALLASDVGLHDLARDWCHQHAAAYLRAVPLDAASARRALEPFVNIARLHIRAGNGDAALQLLNDLTKAVTSRTDTIIDGQPLPGSSLTSSPRDHAQLRQWLWTVNLADGTRALTTAGRWNVALDHLHKHNGIGQRMLDGRQVAVIARILSNDRAMAQQLLAQTAPGMPWENAVTACLAVLGSSRVAQDSSALLQHCQALDCPSDLVVFNTRLCLFALGLLRNTEHPIGVLVDNTVQRAIDARDGYAAREVLANDTCVASIASRQVNDLSRIIEDCGLKGCDAPRVFRVALSKALAISRSVILAHGKSVVIETDLDFSDGFG</sequence>
<gene>
    <name evidence="1" type="ORF">ACFQ11_06920</name>
</gene>
<evidence type="ECO:0000313" key="1">
    <source>
        <dbReference type="EMBL" id="MFD0900119.1"/>
    </source>
</evidence>
<proteinExistence type="predicted"/>
<dbReference type="EMBL" id="JBHTJA010000008">
    <property type="protein sequence ID" value="MFD0900119.1"/>
    <property type="molecule type" value="Genomic_DNA"/>
</dbReference>
<dbReference type="Proteomes" id="UP001596972">
    <property type="component" value="Unassembled WGS sequence"/>
</dbReference>
<protein>
    <submittedName>
        <fullName evidence="1">Uncharacterized protein</fullName>
    </submittedName>
</protein>
<name>A0ABW3ENJ1_9ACTN</name>
<keyword evidence="2" id="KW-1185">Reference proteome</keyword>